<evidence type="ECO:0000256" key="2">
    <source>
        <dbReference type="ARBA" id="ARBA00022980"/>
    </source>
</evidence>
<keyword evidence="7" id="KW-1185">Reference proteome</keyword>
<evidence type="ECO:0000256" key="4">
    <source>
        <dbReference type="SAM" id="MobiDB-lite"/>
    </source>
</evidence>
<feature type="compositionally biased region" description="Basic and acidic residues" evidence="4">
    <location>
        <begin position="101"/>
        <end position="112"/>
    </location>
</feature>
<dbReference type="EMBL" id="OVEO01000014">
    <property type="protein sequence ID" value="SPR00488.1"/>
    <property type="molecule type" value="Genomic_DNA"/>
</dbReference>
<evidence type="ECO:0000313" key="5">
    <source>
        <dbReference type="EMBL" id="CEO95621.1"/>
    </source>
</evidence>
<name>A0A0G4IK70_PLABS</name>
<dbReference type="PROSITE" id="PS00732">
    <property type="entry name" value="RIBOSOMAL_S16"/>
    <property type="match status" value="1"/>
</dbReference>
<dbReference type="GO" id="GO:0005739">
    <property type="term" value="C:mitochondrion"/>
    <property type="evidence" value="ECO:0007669"/>
    <property type="project" value="GOC"/>
</dbReference>
<dbReference type="PANTHER" id="PTHR12919:SF20">
    <property type="entry name" value="SMALL RIBOSOMAL SUBUNIT PROTEIN BS16M"/>
    <property type="match status" value="1"/>
</dbReference>
<evidence type="ECO:0008006" key="9">
    <source>
        <dbReference type="Google" id="ProtNLM"/>
    </source>
</evidence>
<evidence type="ECO:0000256" key="3">
    <source>
        <dbReference type="ARBA" id="ARBA00023274"/>
    </source>
</evidence>
<reference evidence="6 8" key="2">
    <citation type="submission" date="2018-03" db="EMBL/GenBank/DDBJ databases">
        <authorList>
            <person name="Fogelqvist J."/>
        </authorList>
    </citation>
    <scope>NUCLEOTIDE SEQUENCE [LARGE SCALE GENOMIC DNA]</scope>
</reference>
<evidence type="ECO:0000313" key="8">
    <source>
        <dbReference type="Proteomes" id="UP000290189"/>
    </source>
</evidence>
<organism evidence="5 7">
    <name type="scientific">Plasmodiophora brassicae</name>
    <name type="common">Clubroot disease agent</name>
    <dbReference type="NCBI Taxonomy" id="37360"/>
    <lineage>
        <taxon>Eukaryota</taxon>
        <taxon>Sar</taxon>
        <taxon>Rhizaria</taxon>
        <taxon>Endomyxa</taxon>
        <taxon>Phytomyxea</taxon>
        <taxon>Plasmodiophorida</taxon>
        <taxon>Plasmodiophoridae</taxon>
        <taxon>Plasmodiophora</taxon>
    </lineage>
</organism>
<dbReference type="OrthoDB" id="407221at2759"/>
<dbReference type="GO" id="GO:0032543">
    <property type="term" value="P:mitochondrial translation"/>
    <property type="evidence" value="ECO:0007669"/>
    <property type="project" value="TreeGrafter"/>
</dbReference>
<dbReference type="GO" id="GO:0003735">
    <property type="term" value="F:structural constituent of ribosome"/>
    <property type="evidence" value="ECO:0007669"/>
    <property type="project" value="InterPro"/>
</dbReference>
<accession>A0A0G4IK70</accession>
<dbReference type="Proteomes" id="UP000290189">
    <property type="component" value="Unassembled WGS sequence"/>
</dbReference>
<geneLocation type="mitochondrion" evidence="6"/>
<dbReference type="SUPFAM" id="SSF54565">
    <property type="entry name" value="Ribosomal protein S16"/>
    <property type="match status" value="1"/>
</dbReference>
<dbReference type="NCBIfam" id="TIGR00002">
    <property type="entry name" value="S16"/>
    <property type="match status" value="1"/>
</dbReference>
<dbReference type="GO" id="GO:0015935">
    <property type="term" value="C:small ribosomal subunit"/>
    <property type="evidence" value="ECO:0007669"/>
    <property type="project" value="TreeGrafter"/>
</dbReference>
<sequence>MVVRLRLARFGRHKLPFYRMVAVDSRVRRDGKPLEVVGTWNPLPDKFGAKHLRLNMERVKYWLGVGAQPTSIVHNLLSKADLLEPPCVPTPDPNNPKGKKKDKEKSKKATSK</sequence>
<proteinExistence type="inferred from homology"/>
<keyword evidence="6" id="KW-0496">Mitochondrion</keyword>
<dbReference type="OMA" id="GFYNPIA"/>
<dbReference type="HAMAP" id="MF_00385">
    <property type="entry name" value="Ribosomal_bS16"/>
    <property type="match status" value="1"/>
</dbReference>
<dbReference type="EMBL" id="CDSF01000024">
    <property type="protein sequence ID" value="CEO95621.1"/>
    <property type="molecule type" value="Genomic_DNA"/>
</dbReference>
<evidence type="ECO:0000313" key="7">
    <source>
        <dbReference type="Proteomes" id="UP000039324"/>
    </source>
</evidence>
<dbReference type="InterPro" id="IPR000307">
    <property type="entry name" value="Ribosomal_bS16"/>
</dbReference>
<keyword evidence="3" id="KW-0687">Ribonucleoprotein</keyword>
<dbReference type="Proteomes" id="UP000039324">
    <property type="component" value="Unassembled WGS sequence"/>
</dbReference>
<dbReference type="InterPro" id="IPR020592">
    <property type="entry name" value="Ribosomal_bS16_CS"/>
</dbReference>
<protein>
    <recommendedName>
        <fullName evidence="9">30S ribosomal protein S16</fullName>
    </recommendedName>
</protein>
<gene>
    <name evidence="5" type="ORF">PBRA_004347</name>
    <name evidence="6" type="ORF">PLBR_LOCUS7703</name>
</gene>
<evidence type="ECO:0000256" key="1">
    <source>
        <dbReference type="ARBA" id="ARBA00006668"/>
    </source>
</evidence>
<dbReference type="STRING" id="37360.A0A0G4IK70"/>
<dbReference type="Gene3D" id="3.30.1320.10">
    <property type="match status" value="1"/>
</dbReference>
<evidence type="ECO:0000313" key="6">
    <source>
        <dbReference type="EMBL" id="SPR00488.1"/>
    </source>
</evidence>
<dbReference type="Pfam" id="PF00886">
    <property type="entry name" value="Ribosomal_S16"/>
    <property type="match status" value="1"/>
</dbReference>
<dbReference type="PANTHER" id="PTHR12919">
    <property type="entry name" value="30S RIBOSOMAL PROTEIN S16"/>
    <property type="match status" value="1"/>
</dbReference>
<comment type="similarity">
    <text evidence="1">Belongs to the bacterial ribosomal protein bS16 family.</text>
</comment>
<reference evidence="5 7" key="1">
    <citation type="submission" date="2015-02" db="EMBL/GenBank/DDBJ databases">
        <authorList>
            <person name="Chooi Y.-H."/>
        </authorList>
    </citation>
    <scope>NUCLEOTIDE SEQUENCE [LARGE SCALE GENOMIC DNA]</scope>
    <source>
        <strain evidence="5">E3</strain>
    </source>
</reference>
<keyword evidence="2" id="KW-0689">Ribosomal protein</keyword>
<feature type="region of interest" description="Disordered" evidence="4">
    <location>
        <begin position="84"/>
        <end position="112"/>
    </location>
</feature>
<dbReference type="AlphaFoldDB" id="A0A0G4IK70"/>
<dbReference type="InterPro" id="IPR023803">
    <property type="entry name" value="Ribosomal_bS16_dom_sf"/>
</dbReference>